<dbReference type="InterPro" id="IPR005475">
    <property type="entry name" value="Transketolase-like_Pyr-bd"/>
</dbReference>
<dbReference type="NCBIfam" id="TIGR00239">
    <property type="entry name" value="2oxo_dh_E1"/>
    <property type="match status" value="1"/>
</dbReference>
<dbReference type="Pfam" id="PF02779">
    <property type="entry name" value="Transket_pyr"/>
    <property type="match status" value="1"/>
</dbReference>
<reference evidence="8" key="1">
    <citation type="journal article" date="2011" name="Genome Res.">
        <title>Phylogeny-wide analysis of social amoeba genomes highlights ancient origins for complex intercellular communication.</title>
        <authorList>
            <person name="Heidel A.J."/>
            <person name="Lawal H.M."/>
            <person name="Felder M."/>
            <person name="Schilde C."/>
            <person name="Helps N.R."/>
            <person name="Tunggal B."/>
            <person name="Rivero F."/>
            <person name="John U."/>
            <person name="Schleicher M."/>
            <person name="Eichinger L."/>
            <person name="Platzer M."/>
            <person name="Noegel A.A."/>
            <person name="Schaap P."/>
            <person name="Gloeckner G."/>
        </authorList>
    </citation>
    <scope>NUCLEOTIDE SEQUENCE [LARGE SCALE GENOMIC DNA]</scope>
    <source>
        <strain evidence="8">SH3</strain>
    </source>
</reference>
<dbReference type="PANTHER" id="PTHR23152">
    <property type="entry name" value="2-OXOGLUTARATE DEHYDROGENASE"/>
    <property type="match status" value="1"/>
</dbReference>
<dbReference type="GeneID" id="14870903"/>
<feature type="transmembrane region" description="Helical" evidence="5">
    <location>
        <begin position="954"/>
        <end position="975"/>
    </location>
</feature>
<dbReference type="AlphaFoldDB" id="F4Q063"/>
<dbReference type="EMBL" id="GL883017">
    <property type="protein sequence ID" value="EGG18743.1"/>
    <property type="molecule type" value="Genomic_DNA"/>
</dbReference>
<evidence type="ECO:0000256" key="3">
    <source>
        <dbReference type="ARBA" id="ARBA00023002"/>
    </source>
</evidence>
<organism evidence="7 8">
    <name type="scientific">Cavenderia fasciculata</name>
    <name type="common">Slime mold</name>
    <name type="synonym">Dictyostelium fasciculatum</name>
    <dbReference type="NCBI Taxonomy" id="261658"/>
    <lineage>
        <taxon>Eukaryota</taxon>
        <taxon>Amoebozoa</taxon>
        <taxon>Evosea</taxon>
        <taxon>Eumycetozoa</taxon>
        <taxon>Dictyostelia</taxon>
        <taxon>Acytosteliales</taxon>
        <taxon>Cavenderiaceae</taxon>
        <taxon>Cavenderia</taxon>
    </lineage>
</organism>
<feature type="transmembrane region" description="Helical" evidence="5">
    <location>
        <begin position="1028"/>
        <end position="1047"/>
    </location>
</feature>
<evidence type="ECO:0000256" key="1">
    <source>
        <dbReference type="ARBA" id="ARBA00001964"/>
    </source>
</evidence>
<keyword evidence="5" id="KW-0472">Membrane</keyword>
<dbReference type="Gene3D" id="3.40.50.970">
    <property type="match status" value="1"/>
</dbReference>
<dbReference type="Gene3D" id="3.40.50.11610">
    <property type="entry name" value="Multifunctional 2-oxoglutarate metabolism enzyme, C-terminal domain"/>
    <property type="match status" value="1"/>
</dbReference>
<dbReference type="InterPro" id="IPR029061">
    <property type="entry name" value="THDP-binding"/>
</dbReference>
<evidence type="ECO:0000313" key="8">
    <source>
        <dbReference type="Proteomes" id="UP000007797"/>
    </source>
</evidence>
<dbReference type="CDD" id="cd02016">
    <property type="entry name" value="TPP_E1_OGDC_like"/>
    <property type="match status" value="1"/>
</dbReference>
<dbReference type="OMA" id="PAQYYHV"/>
<dbReference type="Pfam" id="PF16870">
    <property type="entry name" value="OxoGdeHyase_C"/>
    <property type="match status" value="1"/>
</dbReference>
<evidence type="ECO:0000256" key="2">
    <source>
        <dbReference type="ARBA" id="ARBA00006936"/>
    </source>
</evidence>
<feature type="domain" description="Transketolase-like pyrimidine-binding" evidence="6">
    <location>
        <begin position="547"/>
        <end position="737"/>
    </location>
</feature>
<comment type="cofactor">
    <cofactor evidence="1">
        <name>thiamine diphosphate</name>
        <dbReference type="ChEBI" id="CHEBI:58937"/>
    </cofactor>
</comment>
<evidence type="ECO:0000259" key="6">
    <source>
        <dbReference type="SMART" id="SM00861"/>
    </source>
</evidence>
<keyword evidence="5" id="KW-1133">Transmembrane helix</keyword>
<sequence length="1052" mass="119268">MLSRSISSTISSRAMLLTRNASVLVNNKSYSSQSTVVAATKLFVNGYRANGHLKANIDPLARMERLTPKSLSASTYGLETADKLTVKGVLNALDNKDMTVTEIQQYLERVYCGDMTVQFEHIESEDEKLWLYNQFEQLQQQDFTTQEKVNILKQLVKSEVFDHFMQKKFTTTKRYGLEGNESMMVACESIFRESSNSGIENIVIGMPHRGRLNLLVKTLNYPAVDLFWKVKGNSELAPGIEGIGDVISHIGVSSTLSYPKGSVNVSLIHNPSHLEAADPVALGKTRAKQMYDNDIEQKDRSMCLMMHGDAAVTGQGVVTESLQLSQLPGFNVGGCVHIIVNNQLGFTTIPKNGRSTRYSSDVGKFVGCPIIIVNSQNPEMVERAARLAIQYRQQFKKDIIIDLIGWRKYGHNEIDEPSFTQPTMYNNIRKRTSIPQMYAQQLQQQGVFSAEQLDSFTKAEHSLLEKDFEQLANFSHKPADHLQGKWEGLIQSVKIQNPSTIDTGYNKSKLVDILKQSVQVPEDFTVHNRLVKSFSNVRVERAQESQVDWASAETAAVGSLMQQGFNVRISGQDVGRGTFSQRHWELVEQKSDKVYSPLNHMNLEGQLDIVNSNLSEFAVMGYEYGYSIESPKTLPIWEAQFGDFVNGAQIIVDQFLSNGESKWLRQSALTLLLPHGFDGAGPEHSSCKMERFLQLCDTEAVNVKDDKLISRETNIRQMMRNYRKPLVVVGPKVLLRHPQCVSSLDEMSEGTHFQPVLSDAETVAPEIASKVERVIFCSGKIYYDLVEERKKHSLSTAIVRLEELNPFPYGEIEQQLNRYGNATKFYWVQEEQQNAGAWSFVEPRFKQRWSRTSSIKYIGRDPLCASAIGISTIHKKEATKLISTTTIKTLLFMMEQYSHTKYSNIKNEQPLEKIYINYPFSTSIPHKLVGLIEQEQYQQQLDKLIKCHKMIRKYMTLSFIIALLPFITSLLMVIIGAKTFSWRMAGYSILALTLLVLVSFWSIFLRIVNNHLYDSLNNNQQFKSSGIIFDYQFNSNFSSLCLIVILLSHHQP</sequence>
<keyword evidence="5" id="KW-0812">Transmembrane</keyword>
<dbReference type="InterPro" id="IPR001017">
    <property type="entry name" value="DH_E1"/>
</dbReference>
<dbReference type="NCBIfam" id="NF006914">
    <property type="entry name" value="PRK09404.1"/>
    <property type="match status" value="1"/>
</dbReference>
<keyword evidence="3" id="KW-0560">Oxidoreductase</keyword>
<evidence type="ECO:0000313" key="7">
    <source>
        <dbReference type="EMBL" id="EGG18743.1"/>
    </source>
</evidence>
<dbReference type="InterPro" id="IPR042179">
    <property type="entry name" value="KGD_C_sf"/>
</dbReference>
<dbReference type="Gene3D" id="1.10.287.1150">
    <property type="entry name" value="TPP helical domain"/>
    <property type="match status" value="1"/>
</dbReference>
<keyword evidence="4" id="KW-0786">Thiamine pyrophosphate</keyword>
<evidence type="ECO:0000256" key="4">
    <source>
        <dbReference type="ARBA" id="ARBA00023052"/>
    </source>
</evidence>
<dbReference type="InterPro" id="IPR011603">
    <property type="entry name" value="2oxoglutarate_DH_E1"/>
</dbReference>
<name>F4Q063_CACFS</name>
<dbReference type="PIRSF" id="PIRSF000157">
    <property type="entry name" value="Oxoglu_dh_E1"/>
    <property type="match status" value="1"/>
</dbReference>
<keyword evidence="8" id="KW-1185">Reference proteome</keyword>
<dbReference type="InterPro" id="IPR031717">
    <property type="entry name" value="ODO-1/KGD_C"/>
</dbReference>
<dbReference type="GO" id="GO:0016624">
    <property type="term" value="F:oxidoreductase activity, acting on the aldehyde or oxo group of donors, disulfide as acceptor"/>
    <property type="evidence" value="ECO:0007669"/>
    <property type="project" value="InterPro"/>
</dbReference>
<dbReference type="OrthoDB" id="413077at2759"/>
<gene>
    <name evidence="7" type="primary">odhA</name>
    <name evidence="7" type="ORF">DFA_02482</name>
</gene>
<evidence type="ECO:0000256" key="5">
    <source>
        <dbReference type="SAM" id="Phobius"/>
    </source>
</evidence>
<dbReference type="Pfam" id="PF00676">
    <property type="entry name" value="E1_dh"/>
    <property type="match status" value="1"/>
</dbReference>
<protein>
    <submittedName>
        <fullName evidence="7">Oxoglutarate dehydrogenase</fullName>
    </submittedName>
</protein>
<feature type="transmembrane region" description="Helical" evidence="5">
    <location>
        <begin position="987"/>
        <end position="1008"/>
    </location>
</feature>
<dbReference type="KEGG" id="dfa:DFA_02482"/>
<accession>F4Q063</accession>
<dbReference type="GO" id="GO:0030976">
    <property type="term" value="F:thiamine pyrophosphate binding"/>
    <property type="evidence" value="ECO:0007669"/>
    <property type="project" value="InterPro"/>
</dbReference>
<dbReference type="Gene3D" id="3.40.50.12470">
    <property type="match status" value="1"/>
</dbReference>
<dbReference type="Proteomes" id="UP000007797">
    <property type="component" value="Unassembled WGS sequence"/>
</dbReference>
<dbReference type="RefSeq" id="XP_004357205.1">
    <property type="nucleotide sequence ID" value="XM_004357149.1"/>
</dbReference>
<dbReference type="PANTHER" id="PTHR23152:SF4">
    <property type="entry name" value="2-OXOADIPATE DEHYDROGENASE COMPLEX COMPONENT E1"/>
    <property type="match status" value="1"/>
</dbReference>
<comment type="similarity">
    <text evidence="2">Belongs to the alpha-ketoglutarate dehydrogenase family.</text>
</comment>
<dbReference type="SUPFAM" id="SSF52518">
    <property type="entry name" value="Thiamin diphosphate-binding fold (THDP-binding)"/>
    <property type="match status" value="2"/>
</dbReference>
<dbReference type="NCBIfam" id="NF008907">
    <property type="entry name" value="PRK12270.1"/>
    <property type="match status" value="1"/>
</dbReference>
<dbReference type="STRING" id="1054147.F4Q063"/>
<proteinExistence type="inferred from homology"/>
<dbReference type="SMART" id="SM00861">
    <property type="entry name" value="Transket_pyr"/>
    <property type="match status" value="1"/>
</dbReference>